<comment type="caution">
    <text evidence="1">The sequence shown here is derived from an EMBL/GenBank/DDBJ whole genome shotgun (WGS) entry which is preliminary data.</text>
</comment>
<evidence type="ECO:0000313" key="1">
    <source>
        <dbReference type="EMBL" id="KAJ8131584.1"/>
    </source>
</evidence>
<accession>A0ACC2JVN0</accession>
<organism evidence="1 2">
    <name type="scientific">Lasiodiplodia mahajangana</name>
    <dbReference type="NCBI Taxonomy" id="1108764"/>
    <lineage>
        <taxon>Eukaryota</taxon>
        <taxon>Fungi</taxon>
        <taxon>Dikarya</taxon>
        <taxon>Ascomycota</taxon>
        <taxon>Pezizomycotina</taxon>
        <taxon>Dothideomycetes</taxon>
        <taxon>Dothideomycetes incertae sedis</taxon>
        <taxon>Botryosphaeriales</taxon>
        <taxon>Botryosphaeriaceae</taxon>
        <taxon>Lasiodiplodia</taxon>
    </lineage>
</organism>
<protein>
    <submittedName>
        <fullName evidence="1">Uncharacterized protein</fullName>
    </submittedName>
</protein>
<evidence type="ECO:0000313" key="2">
    <source>
        <dbReference type="Proteomes" id="UP001153332"/>
    </source>
</evidence>
<reference evidence="1" key="1">
    <citation type="submission" date="2022-12" db="EMBL/GenBank/DDBJ databases">
        <title>Genome Sequence of Lasiodiplodia mahajangana.</title>
        <authorList>
            <person name="Buettner E."/>
        </authorList>
    </citation>
    <scope>NUCLEOTIDE SEQUENCE</scope>
    <source>
        <strain evidence="1">VT137</strain>
    </source>
</reference>
<dbReference type="EMBL" id="JAPUUL010000264">
    <property type="protein sequence ID" value="KAJ8131584.1"/>
    <property type="molecule type" value="Genomic_DNA"/>
</dbReference>
<gene>
    <name evidence="1" type="ORF">O1611_g2040</name>
</gene>
<dbReference type="Proteomes" id="UP001153332">
    <property type="component" value="Unassembled WGS sequence"/>
</dbReference>
<proteinExistence type="predicted"/>
<name>A0ACC2JVN0_9PEZI</name>
<keyword evidence="2" id="KW-1185">Reference proteome</keyword>
<sequence>MRDPTAQDTEGLLPKQDWLEAESTQSTRRATLKNWQKYSLAILTVLGITNIITFGAVVFLLSSRQSHTACVNQPPQGVAPSLAHLAGKPRPEVLNVSFYPDGTPWREHNSTEADEVWAEYTQADGGFIMIPKEEAAEADIDPARHAYVDRPDLGMVGYPVLPEAVHQMHCVNMLRRNLYYNKEHTRSTCRPPFCVPPELEDWDILHIDHCLEIIRRRIACTADLGIVPFLWYHNSGKLTGENVRMHTCGNYDVIKQFVAEKGVKAPPLGTQGALKPPEGAYTLKDYDQ</sequence>